<evidence type="ECO:0000256" key="1">
    <source>
        <dbReference type="SAM" id="MobiDB-lite"/>
    </source>
</evidence>
<evidence type="ECO:0000313" key="3">
    <source>
        <dbReference type="Proteomes" id="UP000410984"/>
    </source>
</evidence>
<reference evidence="2 3" key="1">
    <citation type="submission" date="2019-06" db="EMBL/GenBank/DDBJ databases">
        <authorList>
            <person name="Rodrigo-Torres L."/>
            <person name="Arahal R. D."/>
            <person name="Lucena T."/>
        </authorList>
    </citation>
    <scope>NUCLEOTIDE SEQUENCE [LARGE SCALE GENOMIC DNA]</scope>
    <source>
        <strain evidence="2 3">SB0023/3</strain>
    </source>
</reference>
<dbReference type="EMBL" id="CABFPH010000011">
    <property type="protein sequence ID" value="VUD70701.1"/>
    <property type="molecule type" value="Genomic_DNA"/>
</dbReference>
<proteinExistence type="predicted"/>
<feature type="compositionally biased region" description="Basic and acidic residues" evidence="1">
    <location>
        <begin position="441"/>
        <end position="457"/>
    </location>
</feature>
<keyword evidence="3" id="KW-1185">Reference proteome</keyword>
<feature type="compositionally biased region" description="Low complexity" evidence="1">
    <location>
        <begin position="1098"/>
        <end position="1107"/>
    </location>
</feature>
<feature type="compositionally biased region" description="Basic and acidic residues" evidence="1">
    <location>
        <begin position="848"/>
        <end position="863"/>
    </location>
</feature>
<sequence>MGAAFLGTALLGAVTPTSGTAARTRALMGRALMALQMPDLDGDGLGRRGLDLFTGGSLLGERSLLRGRILVGRSDRFGGGRIRGLIRDRRLGGRLVGHRALGRGDRFRLGRRGLRGLHGLGRQGRGDSVLLGRRGVDRSIGGSLGRCGLARLFGRLRRDRGGIRRDHDLGGLGRGGGEQRHGDGRPRPGLGDVAERLQDRGEILARAADQRGHPYRGDEAFPVGRAGRRRAGRGAGTIGHGRADQVGETLQDVDPHRPLAADAEAGRTVEALGDLGIHLDRGAARARQMRDLVEAALVEAAVAQSPELGRQRARGRLEQSGQEDVVGAEAHAVAAQRAAAVLVEAAHLVGDLRALQHAECLDHLVADALGEAGEVGRSLDLHDGPEEAHDMRLEPGFEARLDLLAGGAGEILVGQQPQLGGEQLVAGHQFGHRRAGPADHALVREDEGGVGRRGEALGPRLDLRPERLLGGASERLGLLALGIGIRHEQEAVQVTDVLTLDGDVTVGGDLGFQHRVLSQAPHQDAGAPVHEAAREAFVQGVGQPVLYPTRLALPMFGVAQPVRTIRDECPGAPLRDAPRQGVDVAVGAVDHRHMLGEPCVGDASGQPPHQEAVELGDEIGMHLRVHLAVIRHAADIPETAHRGRPAGEVADVVLLHQDLERLLILAHGRAGEPRLVRMLVEARLQGLQRIEDEIGIAPLQDAHRVEIVALQALDQLLLEGRAAARGAEGAVRQVAAGPAGDLAHLGRGQLAEARAVVLPVRREGDVIDVEIEPHPDRVGGDEVIHVARLIELDLRVPGAGREGAEHHRRAAALAPDQLGDGIDLLGREGDDGRAARQPRELLLAGEAQGRESRPRGGVDARDQRLHQRLHGARADQQSLLAAALIEQPVGEDVAAIHVGTELDLVDGDEGHVEIARHRLDGADPVARPVGLDLLLAGDEGDRVGTHLGEHAQVDLAGQQPQRQPDHAGRVLQHPLDGEMRLAGIGGAEHRRDAACAGLRGKGAAGHQGRARSLRQAPISEGAGRRAAAPLRTVPSELLTPGAGRVARGAGTDPHMGRSPRRRHCRIPFRGPERRRCPPARRGAGRRDRRRAYRERPQAARGAALALRPPGPKNRRCHRRQSPP</sequence>
<feature type="region of interest" description="Disordered" evidence="1">
    <location>
        <begin position="164"/>
        <end position="192"/>
    </location>
</feature>
<protein>
    <submittedName>
        <fullName evidence="2">Uncharacterized protein</fullName>
    </submittedName>
</protein>
<dbReference type="AlphaFoldDB" id="A0A509E934"/>
<name>A0A509E934_9HYPH</name>
<feature type="compositionally biased region" description="Basic residues" evidence="1">
    <location>
        <begin position="1076"/>
        <end position="1092"/>
    </location>
</feature>
<gene>
    <name evidence="2" type="ORF">MET9862_01274</name>
</gene>
<feature type="region of interest" description="Disordered" evidence="1">
    <location>
        <begin position="842"/>
        <end position="863"/>
    </location>
</feature>
<organism evidence="2 3">
    <name type="scientific">Methylobacterium symbioticum</name>
    <dbReference type="NCBI Taxonomy" id="2584084"/>
    <lineage>
        <taxon>Bacteria</taxon>
        <taxon>Pseudomonadati</taxon>
        <taxon>Pseudomonadota</taxon>
        <taxon>Alphaproteobacteria</taxon>
        <taxon>Hyphomicrobiales</taxon>
        <taxon>Methylobacteriaceae</taxon>
        <taxon>Methylobacterium</taxon>
    </lineage>
</organism>
<feature type="region of interest" description="Disordered" evidence="1">
    <location>
        <begin position="435"/>
        <end position="457"/>
    </location>
</feature>
<feature type="compositionally biased region" description="Basic and acidic residues" evidence="1">
    <location>
        <begin position="177"/>
        <end position="186"/>
    </location>
</feature>
<feature type="compositionally biased region" description="Basic residues" evidence="1">
    <location>
        <begin position="1057"/>
        <end position="1066"/>
    </location>
</feature>
<feature type="compositionally biased region" description="Basic residues" evidence="1">
    <location>
        <begin position="1112"/>
        <end position="1123"/>
    </location>
</feature>
<evidence type="ECO:0000313" key="2">
    <source>
        <dbReference type="EMBL" id="VUD70701.1"/>
    </source>
</evidence>
<feature type="region of interest" description="Disordered" evidence="1">
    <location>
        <begin position="1000"/>
        <end position="1123"/>
    </location>
</feature>
<accession>A0A509E934</accession>
<dbReference type="Proteomes" id="UP000410984">
    <property type="component" value="Unassembled WGS sequence"/>
</dbReference>